<dbReference type="EMBL" id="GQ395338">
    <property type="protein sequence ID" value="ACV04076.1"/>
    <property type="molecule type" value="Genomic_DNA"/>
</dbReference>
<dbReference type="RefSeq" id="WP_012806054.1">
    <property type="nucleotide sequence ID" value="NC_013178.1"/>
</dbReference>
<gene>
    <name evidence="1" type="ORF">pVAE259_00010</name>
</gene>
<organism evidence="1">
    <name type="scientific">Vibrio alginolyticus</name>
    <dbReference type="NCBI Taxonomy" id="663"/>
    <lineage>
        <taxon>Bacteria</taxon>
        <taxon>Pseudomonadati</taxon>
        <taxon>Pseudomonadota</taxon>
        <taxon>Gammaproteobacteria</taxon>
        <taxon>Vibrionales</taxon>
        <taxon>Vibrionaceae</taxon>
        <taxon>Vibrio</taxon>
    </lineage>
</organism>
<name>C8CE67_VIBAL</name>
<dbReference type="Pfam" id="PF03090">
    <property type="entry name" value="Replicase"/>
    <property type="match status" value="1"/>
</dbReference>
<evidence type="ECO:0000313" key="1">
    <source>
        <dbReference type="EMBL" id="ACV04076.1"/>
    </source>
</evidence>
<keyword evidence="1" id="KW-0614">Plasmid</keyword>
<reference evidence="1" key="1">
    <citation type="submission" date="2009-07" db="EMBL/GenBank/DDBJ databases">
        <title>Complete nucleotide sequence of plasmid pVAE259 from Vibrio alginolyticus and analysis of the molecular biological characteristics of the plasmid.</title>
        <authorList>
            <person name="Su T."/>
            <person name="Luo P."/>
            <person name="Ren C.H."/>
            <person name="Hu C.Q."/>
        </authorList>
    </citation>
    <scope>NUCLEOTIDE SEQUENCE</scope>
    <source>
        <strain evidence="1">E259</strain>
        <plasmid evidence="1">pVAE259</plasmid>
    </source>
</reference>
<accession>C8CE67</accession>
<dbReference type="Gene3D" id="1.10.340.50">
    <property type="match status" value="1"/>
</dbReference>
<geneLocation type="plasmid" evidence="1">
    <name>pVAE259</name>
</geneLocation>
<dbReference type="InterPro" id="IPR004322">
    <property type="entry name" value="Plasmid_replicase_bac"/>
</dbReference>
<proteinExistence type="predicted"/>
<protein>
    <submittedName>
        <fullName evidence="1">Uncharacterized protein</fullName>
    </submittedName>
</protein>
<dbReference type="AlphaFoldDB" id="C8CE67"/>
<sequence>MNKFEARVHAHLPKRPYCSDDKTASLIRNVAHALTHSYIQLNSHLRCAWLIFDIDDPFLGEWAWERHNLPVPNYVAMSRDSRKYHMAYAVSPVFTSENARSKPLAYLAAIQRTYKRLLSADEGYSHLMTKNPLHSDWCVSVLHNHEYSLAELHDGCGDLDKKEYNIDTAELCDYERNVSLFNVLRYYAYGAVHNFDTCQAFHHDLDCHVQKLNDRFKEPLQEKEALGISKSVANWTWRNRANIRVKERRLNLDPHQPLETRQAVGAHYTNQKRTDDVLAKMTTAYASLLADGKKATQKAVQELSGVGIATVKRHWKRIKN</sequence>